<protein>
    <submittedName>
        <fullName evidence="1">Uncharacterized protein</fullName>
    </submittedName>
</protein>
<dbReference type="AlphaFoldDB" id="A0A0A8Y4X9"/>
<name>A0A0A8Y4X9_ARUDO</name>
<organism evidence="1">
    <name type="scientific">Arundo donax</name>
    <name type="common">Giant reed</name>
    <name type="synonym">Donax arundinaceus</name>
    <dbReference type="NCBI Taxonomy" id="35708"/>
    <lineage>
        <taxon>Eukaryota</taxon>
        <taxon>Viridiplantae</taxon>
        <taxon>Streptophyta</taxon>
        <taxon>Embryophyta</taxon>
        <taxon>Tracheophyta</taxon>
        <taxon>Spermatophyta</taxon>
        <taxon>Magnoliopsida</taxon>
        <taxon>Liliopsida</taxon>
        <taxon>Poales</taxon>
        <taxon>Poaceae</taxon>
        <taxon>PACMAD clade</taxon>
        <taxon>Arundinoideae</taxon>
        <taxon>Arundineae</taxon>
        <taxon>Arundo</taxon>
    </lineage>
</organism>
<reference evidence="1" key="2">
    <citation type="journal article" date="2015" name="Data Brief">
        <title>Shoot transcriptome of the giant reed, Arundo donax.</title>
        <authorList>
            <person name="Barrero R.A."/>
            <person name="Guerrero F.D."/>
            <person name="Moolhuijzen P."/>
            <person name="Goolsby J.A."/>
            <person name="Tidwell J."/>
            <person name="Bellgard S.E."/>
            <person name="Bellgard M.I."/>
        </authorList>
    </citation>
    <scope>NUCLEOTIDE SEQUENCE</scope>
    <source>
        <tissue evidence="1">Shoot tissue taken approximately 20 cm above the soil surface</tissue>
    </source>
</reference>
<dbReference type="EMBL" id="GBRH01276876">
    <property type="protein sequence ID" value="JAD21019.1"/>
    <property type="molecule type" value="Transcribed_RNA"/>
</dbReference>
<proteinExistence type="predicted"/>
<evidence type="ECO:0000313" key="1">
    <source>
        <dbReference type="EMBL" id="JAD21019.1"/>
    </source>
</evidence>
<sequence length="21" mass="2652">MFIFCRPGNNLDKENFLFWLF</sequence>
<reference evidence="1" key="1">
    <citation type="submission" date="2014-09" db="EMBL/GenBank/DDBJ databases">
        <authorList>
            <person name="Magalhaes I.L.F."/>
            <person name="Oliveira U."/>
            <person name="Santos F.R."/>
            <person name="Vidigal T.H.D.A."/>
            <person name="Brescovit A.D."/>
            <person name="Santos A.J."/>
        </authorList>
    </citation>
    <scope>NUCLEOTIDE SEQUENCE</scope>
    <source>
        <tissue evidence="1">Shoot tissue taken approximately 20 cm above the soil surface</tissue>
    </source>
</reference>
<accession>A0A0A8Y4X9</accession>